<keyword evidence="3" id="KW-1133">Transmembrane helix</keyword>
<feature type="region of interest" description="Disordered" evidence="4">
    <location>
        <begin position="1"/>
        <end position="32"/>
    </location>
</feature>
<dbReference type="InterPro" id="IPR002516">
    <property type="entry name" value="Glyco_trans_11"/>
</dbReference>
<proteinExistence type="inferred from homology"/>
<organism evidence="5 6">
    <name type="scientific">Mytilus coruscus</name>
    <name type="common">Sea mussel</name>
    <dbReference type="NCBI Taxonomy" id="42192"/>
    <lineage>
        <taxon>Eukaryota</taxon>
        <taxon>Metazoa</taxon>
        <taxon>Spiralia</taxon>
        <taxon>Lophotrochozoa</taxon>
        <taxon>Mollusca</taxon>
        <taxon>Bivalvia</taxon>
        <taxon>Autobranchia</taxon>
        <taxon>Pteriomorphia</taxon>
        <taxon>Mytilida</taxon>
        <taxon>Mytiloidea</taxon>
        <taxon>Mytilidae</taxon>
        <taxon>Mytilinae</taxon>
        <taxon>Mytilus</taxon>
    </lineage>
</organism>
<keyword evidence="3" id="KW-0472">Membrane</keyword>
<dbReference type="AlphaFoldDB" id="A0A6J8AAG3"/>
<keyword evidence="3" id="KW-0812">Transmembrane</keyword>
<comment type="pathway">
    <text evidence="3">Protein modification; protein glycosylation.</text>
</comment>
<keyword evidence="3" id="KW-0333">Golgi apparatus</keyword>
<feature type="region of interest" description="Disordered" evidence="4">
    <location>
        <begin position="75"/>
        <end position="150"/>
    </location>
</feature>
<reference evidence="5 6" key="1">
    <citation type="submission" date="2020-06" db="EMBL/GenBank/DDBJ databases">
        <authorList>
            <person name="Li R."/>
            <person name="Bekaert M."/>
        </authorList>
    </citation>
    <scope>NUCLEOTIDE SEQUENCE [LARGE SCALE GENOMIC DNA]</scope>
    <source>
        <strain evidence="6">wild</strain>
    </source>
</reference>
<feature type="compositionally biased region" description="Polar residues" evidence="4">
    <location>
        <begin position="21"/>
        <end position="32"/>
    </location>
</feature>
<dbReference type="PANTHER" id="PTHR11927">
    <property type="entry name" value="GALACTOSIDE 2-L-FUCOSYLTRANSFERASE"/>
    <property type="match status" value="1"/>
</dbReference>
<keyword evidence="1 3" id="KW-0328">Glycosyltransferase</keyword>
<dbReference type="EMBL" id="CACVKT020000987">
    <property type="protein sequence ID" value="CAC5364455.1"/>
    <property type="molecule type" value="Genomic_DNA"/>
</dbReference>
<dbReference type="Proteomes" id="UP000507470">
    <property type="component" value="Unassembled WGS sequence"/>
</dbReference>
<name>A0A6J8AAG3_MYTCO</name>
<keyword evidence="3" id="KW-0735">Signal-anchor</keyword>
<dbReference type="GO" id="GO:0005975">
    <property type="term" value="P:carbohydrate metabolic process"/>
    <property type="evidence" value="ECO:0007669"/>
    <property type="project" value="InterPro"/>
</dbReference>
<keyword evidence="6" id="KW-1185">Reference proteome</keyword>
<protein>
    <recommendedName>
        <fullName evidence="3">L-Fucosyltransferase</fullName>
        <ecNumber evidence="3">2.4.1.-</ecNumber>
    </recommendedName>
</protein>
<dbReference type="PANTHER" id="PTHR11927:SF9">
    <property type="entry name" value="L-FUCOSYLTRANSFERASE"/>
    <property type="match status" value="1"/>
</dbReference>
<dbReference type="Pfam" id="PF01531">
    <property type="entry name" value="Glyco_transf_11"/>
    <property type="match status" value="1"/>
</dbReference>
<evidence type="ECO:0000313" key="5">
    <source>
        <dbReference type="EMBL" id="CAC5364455.1"/>
    </source>
</evidence>
<evidence type="ECO:0000313" key="6">
    <source>
        <dbReference type="Proteomes" id="UP000507470"/>
    </source>
</evidence>
<evidence type="ECO:0000256" key="1">
    <source>
        <dbReference type="ARBA" id="ARBA00022676"/>
    </source>
</evidence>
<dbReference type="EC" id="2.4.1.-" evidence="3"/>
<evidence type="ECO:0000256" key="2">
    <source>
        <dbReference type="ARBA" id="ARBA00022679"/>
    </source>
</evidence>
<dbReference type="OrthoDB" id="6090518at2759"/>
<feature type="transmembrane region" description="Helical" evidence="3">
    <location>
        <begin position="160"/>
        <end position="187"/>
    </location>
</feature>
<keyword evidence="3" id="KW-0325">Glycoprotein</keyword>
<comment type="subcellular location">
    <subcellularLocation>
        <location evidence="3">Golgi apparatus</location>
        <location evidence="3">Golgi stack membrane</location>
        <topology evidence="3">Single-pass type II membrane protein</topology>
    </subcellularLocation>
</comment>
<evidence type="ECO:0000256" key="3">
    <source>
        <dbReference type="RuleBase" id="RU363129"/>
    </source>
</evidence>
<feature type="compositionally biased region" description="Basic and acidic residues" evidence="4">
    <location>
        <begin position="1"/>
        <end position="14"/>
    </location>
</feature>
<dbReference type="UniPathway" id="UPA00378"/>
<dbReference type="CDD" id="cd11301">
    <property type="entry name" value="Fut1_Fut2_like"/>
    <property type="match status" value="1"/>
</dbReference>
<keyword evidence="2 3" id="KW-0808">Transferase</keyword>
<dbReference type="GO" id="GO:0008107">
    <property type="term" value="F:galactoside 2-alpha-L-fucosyltransferase activity"/>
    <property type="evidence" value="ECO:0007669"/>
    <property type="project" value="InterPro"/>
</dbReference>
<dbReference type="GO" id="GO:0032580">
    <property type="term" value="C:Golgi cisterna membrane"/>
    <property type="evidence" value="ECO:0007669"/>
    <property type="project" value="UniProtKB-SubCell"/>
</dbReference>
<gene>
    <name evidence="5" type="ORF">MCOR_5501</name>
</gene>
<sequence>MAKSNEESQGEEKMASYADATKTNPKTIDSSTMSGVKPVFVQEIDVFGSLTDRVTTKTLYLTNIEMYQTLENDLSDTTQQSKIPQSTIDASENTNDADDTTVDTYATQQPNHIDDPSINSEPESTSIHEDDIDMSHSVPTQEEEKKRKKNTKYHLKKEDLLLVIFFCCVSMKHFTCCIVLGVIYILIVSGIQLCRQFPVSLILATGNSSSIVKYIMHEEKVTMSYKRHKTRSEKGEPSTSRKNYISTNYGALCPVFHSGLGNNIFQFASTFGIAKSKNMSILVNRNARVNKVFKLSVKVRNDTSVCNSFKVRKEKLSASYDDKLINFSPKESFKLQNYLQSWKYFIPFIKELKEQLTFRVEIVDIVKKNIVKILHKHNNVPSYKITLVGVHIRRGDMVNNNQGYNVASPEYLIRAVNYFKNRYQNIIFIVASNGMPWAKKYMPSDISVEFIQNSDVVDMATLASCNHTIITIGSFGWWCGWLAGGEVTYFKWPAKPGSGFEKRINYTDYFYPGWIGL</sequence>
<comment type="similarity">
    <text evidence="3">Belongs to the glycosyltransferase 11 family.</text>
</comment>
<feature type="compositionally biased region" description="Polar residues" evidence="4">
    <location>
        <begin position="75"/>
        <end position="92"/>
    </location>
</feature>
<evidence type="ECO:0000256" key="4">
    <source>
        <dbReference type="SAM" id="MobiDB-lite"/>
    </source>
</evidence>
<accession>A0A6J8AAG3</accession>